<dbReference type="Proteomes" id="UP000323274">
    <property type="component" value="Unassembled WGS sequence"/>
</dbReference>
<dbReference type="Pfam" id="PF06265">
    <property type="entry name" value="YutD-like"/>
    <property type="match status" value="1"/>
</dbReference>
<reference evidence="2 3" key="1">
    <citation type="submission" date="2019-04" db="EMBL/GenBank/DDBJ databases">
        <title>A pseudo-fructophilic Leuconostoc citreum strain F192-5 isolated from peel of satsuma mandarin: the first report for isolation and characterization of strain-dependent fructophilic-like characteristics.</title>
        <authorList>
            <person name="Maeno S."/>
            <person name="Tanizawa Y."/>
            <person name="Kajikawa A."/>
            <person name="Kanesaki Y."/>
            <person name="Kubota E."/>
            <person name="Arita M."/>
            <person name="Leon D."/>
            <person name="Endo A."/>
        </authorList>
    </citation>
    <scope>NUCLEOTIDE SEQUENCE [LARGE SCALE GENOMIC DNA]</scope>
    <source>
        <strain evidence="2 3">F192-5</strain>
    </source>
</reference>
<proteinExistence type="predicted"/>
<dbReference type="InterPro" id="IPR009370">
    <property type="entry name" value="YutD-like"/>
</dbReference>
<dbReference type="AlphaFoldDB" id="A0A5A5TWS8"/>
<evidence type="ECO:0000313" key="3">
    <source>
        <dbReference type="Proteomes" id="UP000323274"/>
    </source>
</evidence>
<protein>
    <submittedName>
        <fullName evidence="2">Transcriptional regulator</fullName>
    </submittedName>
</protein>
<comment type="caution">
    <text evidence="2">The sequence shown here is derived from an EMBL/GenBank/DDBJ whole genome shotgun (WGS) entry which is preliminary data.</text>
</comment>
<accession>A0A5A5TWS8</accession>
<dbReference type="PIRSF" id="PIRSF012565">
    <property type="entry name" value="DUF1027"/>
    <property type="match status" value="1"/>
</dbReference>
<dbReference type="InterPro" id="IPR038141">
    <property type="entry name" value="YutD-like_sf"/>
</dbReference>
<dbReference type="EMBL" id="BJJW01000002">
    <property type="protein sequence ID" value="GDZ83020.1"/>
    <property type="molecule type" value="Genomic_DNA"/>
</dbReference>
<dbReference type="GeneID" id="61101981"/>
<feature type="compositionally biased region" description="Basic residues" evidence="1">
    <location>
        <begin position="129"/>
        <end position="138"/>
    </location>
</feature>
<dbReference type="RefSeq" id="WP_040177006.1">
    <property type="nucleotide sequence ID" value="NZ_BJJW01000002.1"/>
</dbReference>
<organism evidence="2 3">
    <name type="scientific">Leuconostoc citreum</name>
    <dbReference type="NCBI Taxonomy" id="33964"/>
    <lineage>
        <taxon>Bacteria</taxon>
        <taxon>Bacillati</taxon>
        <taxon>Bacillota</taxon>
        <taxon>Bacilli</taxon>
        <taxon>Lactobacillales</taxon>
        <taxon>Lactobacillaceae</taxon>
        <taxon>Leuconostoc</taxon>
    </lineage>
</organism>
<feature type="region of interest" description="Disordered" evidence="1">
    <location>
        <begin position="122"/>
        <end position="178"/>
    </location>
</feature>
<gene>
    <name evidence="2" type="ORF">LCIT_02620</name>
</gene>
<dbReference type="Gene3D" id="3.50.4.20">
    <property type="match status" value="1"/>
</dbReference>
<name>A0A5A5TWS8_LEUCI</name>
<evidence type="ECO:0000256" key="1">
    <source>
        <dbReference type="SAM" id="MobiDB-lite"/>
    </source>
</evidence>
<evidence type="ECO:0000313" key="2">
    <source>
        <dbReference type="EMBL" id="GDZ83020.1"/>
    </source>
</evidence>
<sequence>MDRDTLKERTRLQQEERKSAYKINQEANEIEIDKLTLELVENFKNAFDADMLAVRYTPLMAQYDYIVGDISADQLRLKGFYQNDRNVSEQQKIMTLQDYLYEYVNFGAPYFVLENINPRPFKSEGRAKSNARPRKNANKRSVDTTNHKPRASKAKVGAKVAQPNHKKNGKRAFIIKQK</sequence>